<evidence type="ECO:0000256" key="2">
    <source>
        <dbReference type="ARBA" id="ARBA00022801"/>
    </source>
</evidence>
<dbReference type="InterPro" id="IPR036156">
    <property type="entry name" value="Beta-gal/glucu_dom_sf"/>
</dbReference>
<dbReference type="Gene3D" id="2.60.40.10">
    <property type="entry name" value="Immunoglobulins"/>
    <property type="match status" value="1"/>
</dbReference>
<feature type="domain" description="Glycoside hydrolase family 2 catalytic" evidence="6">
    <location>
        <begin position="320"/>
        <end position="475"/>
    </location>
</feature>
<feature type="domain" description="Beta-mannosidase-like galactose-binding" evidence="7">
    <location>
        <begin position="77"/>
        <end position="155"/>
    </location>
</feature>
<comment type="similarity">
    <text evidence="1">Belongs to the glycosyl hydrolase 2 family.</text>
</comment>
<evidence type="ECO:0000259" key="6">
    <source>
        <dbReference type="Pfam" id="PF02836"/>
    </source>
</evidence>
<dbReference type="InterPro" id="IPR006103">
    <property type="entry name" value="Glyco_hydro_2_cat"/>
</dbReference>
<dbReference type="InterPro" id="IPR054593">
    <property type="entry name" value="Beta-mannosidase-like_N2"/>
</dbReference>
<keyword evidence="9" id="KW-1185">Reference proteome</keyword>
<proteinExistence type="inferred from homology"/>
<dbReference type="InterPro" id="IPR017853">
    <property type="entry name" value="GH"/>
</dbReference>
<gene>
    <name evidence="8" type="ORF">J9253_09470</name>
</gene>
<feature type="chain" id="PRO_5045265906" evidence="4">
    <location>
        <begin position="24"/>
        <end position="731"/>
    </location>
</feature>
<feature type="domain" description="Glycoside hydrolase family 2 immunoglobulin-like beta-sandwich" evidence="5">
    <location>
        <begin position="265"/>
        <end position="310"/>
    </location>
</feature>
<dbReference type="EMBL" id="CP072801">
    <property type="protein sequence ID" value="QTR48118.1"/>
    <property type="molecule type" value="Genomic_DNA"/>
</dbReference>
<dbReference type="SUPFAM" id="SSF51445">
    <property type="entry name" value="(Trans)glycosidases"/>
    <property type="match status" value="1"/>
</dbReference>
<keyword evidence="2" id="KW-0378">Hydrolase</keyword>
<dbReference type="InterPro" id="IPR051913">
    <property type="entry name" value="GH2_Domain-Containing"/>
</dbReference>
<dbReference type="Proteomes" id="UP000672039">
    <property type="component" value="Chromosome"/>
</dbReference>
<sequence length="731" mass="83573">MQRAVGVVMTVLLLLLQGCSVMPSVQPVAITPAGSLAGTWEFLPSGSAAMLAGNAQWQAINVPANWYTQGYDHHGVAWYRLKFSAQTSSETVSTLHFGGVDYFADVWLNGKQIGSHEGYFQQFSFDVSQNLKAGENTLLVRVNSPQEKAEDYSLHKRLIKGIFSHHDTRPGGAWSDRGQERNTGGIWGEVNLRQTQQVQISPRQIRVQPTKGLEQWLVSVDLDVLGKVPQGTEWQWSVEPVGFAEEGVCNTPLQCPRRGVLHTPSLSIPITNPKRWHPHGYGDPNLYKLTVSAVQNGKVLDSFERTIGFRKVRQSPQEIWTINDQRIQLKGTNYIANQWLAEMKTEDFRRDIQLMLDAHINTVRVHAHVTAPEFYRLCDEMGLMVWQDFPLQWGYQDTPEFQQQAVLQVGDMIRQFGQYTSIIQWTLHNEPPWDADWMKWKYKDYDPQQNKVLDNQLYRAAVALEKTRPISMISSTKEHPWLGWYSGSWLDYAKPTKHATIAEFGAQALPDKATLSKILGHEAELPTTDAQWQEWAFHNFQRKETLEIAKVPQGKTLDEFITNTQQYQARLNQLAAESYRRQAYRPVGALFQFMLVEDWPSMNWGMVDFWRKPKPGYYALQRAYQPILPSLAWNKVDYKTGESVSVGLWALNDSTASYPQAQYQVKLLCGKQTLDTQTWAFELSADMHQHLHDYRVPATEAGEYRLEASILDAKGALLSTNEYRFTLQSQQ</sequence>
<keyword evidence="4" id="KW-0732">Signal</keyword>
<evidence type="ECO:0000313" key="8">
    <source>
        <dbReference type="EMBL" id="QTR48118.1"/>
    </source>
</evidence>
<evidence type="ECO:0000256" key="3">
    <source>
        <dbReference type="ARBA" id="ARBA00023295"/>
    </source>
</evidence>
<dbReference type="Pfam" id="PF00703">
    <property type="entry name" value="Glyco_hydro_2"/>
    <property type="match status" value="1"/>
</dbReference>
<reference evidence="8 9" key="1">
    <citation type="submission" date="2021-04" db="EMBL/GenBank/DDBJ databases">
        <title>Genomics, taxonomy and metabolism of representatives of sulfur bacteria of the genus Thiothrix: Thiothrix fructosivorans QT, Thiothrix unzii A1T and three new species, Thiothrix subterranea sp. nov., Thiothrix litoralis sp. nov. and 'Candidatus Thiothrix anitrata' sp. nov.</title>
        <authorList>
            <person name="Ravin N.V."/>
            <person name="Smolyakov D."/>
            <person name="Rudenko T.S."/>
            <person name="Mardanov A.V."/>
            <person name="Beletsky A.V."/>
            <person name="Markov N.D."/>
            <person name="Fomenkov A.I."/>
            <person name="Roberts R.J."/>
            <person name="Karnachuk O.V."/>
            <person name="Novikov A."/>
            <person name="Grabovich M.Y."/>
        </authorList>
    </citation>
    <scope>NUCLEOTIDE SEQUENCE [LARGE SCALE GENOMIC DNA]</scope>
    <source>
        <strain evidence="8 9">AS</strain>
    </source>
</reference>
<evidence type="ECO:0000259" key="7">
    <source>
        <dbReference type="Pfam" id="PF22666"/>
    </source>
</evidence>
<dbReference type="RefSeq" id="WP_210224340.1">
    <property type="nucleotide sequence ID" value="NZ_CP072801.1"/>
</dbReference>
<dbReference type="SUPFAM" id="SSF49303">
    <property type="entry name" value="beta-Galactosidase/glucuronidase domain"/>
    <property type="match status" value="1"/>
</dbReference>
<dbReference type="Gene3D" id="3.20.20.80">
    <property type="entry name" value="Glycosidases"/>
    <property type="match status" value="1"/>
</dbReference>
<keyword evidence="3" id="KW-0326">Glycosidase</keyword>
<evidence type="ECO:0000256" key="1">
    <source>
        <dbReference type="ARBA" id="ARBA00007401"/>
    </source>
</evidence>
<feature type="signal peptide" evidence="4">
    <location>
        <begin position="1"/>
        <end position="23"/>
    </location>
</feature>
<dbReference type="InterPro" id="IPR006102">
    <property type="entry name" value="Ig-like_GH2"/>
</dbReference>
<evidence type="ECO:0000256" key="4">
    <source>
        <dbReference type="SAM" id="SignalP"/>
    </source>
</evidence>
<dbReference type="Gene3D" id="2.60.120.260">
    <property type="entry name" value="Galactose-binding domain-like"/>
    <property type="match status" value="1"/>
</dbReference>
<dbReference type="InterPro" id="IPR013783">
    <property type="entry name" value="Ig-like_fold"/>
</dbReference>
<protein>
    <submittedName>
        <fullName evidence="8">Beta galactosidase jelly roll domain-containing protein</fullName>
    </submittedName>
</protein>
<dbReference type="PANTHER" id="PTHR42732">
    <property type="entry name" value="BETA-GALACTOSIDASE"/>
    <property type="match status" value="1"/>
</dbReference>
<organism evidence="8 9">
    <name type="scientific">Thiothrix litoralis</name>
    <dbReference type="NCBI Taxonomy" id="2891210"/>
    <lineage>
        <taxon>Bacteria</taxon>
        <taxon>Pseudomonadati</taxon>
        <taxon>Pseudomonadota</taxon>
        <taxon>Gammaproteobacteria</taxon>
        <taxon>Thiotrichales</taxon>
        <taxon>Thiotrichaceae</taxon>
        <taxon>Thiothrix</taxon>
    </lineage>
</organism>
<dbReference type="Pfam" id="PF02836">
    <property type="entry name" value="Glyco_hydro_2_C"/>
    <property type="match status" value="1"/>
</dbReference>
<dbReference type="Pfam" id="PF22666">
    <property type="entry name" value="Glyco_hydro_2_N2"/>
    <property type="match status" value="1"/>
</dbReference>
<dbReference type="SUPFAM" id="SSF49785">
    <property type="entry name" value="Galactose-binding domain-like"/>
    <property type="match status" value="1"/>
</dbReference>
<dbReference type="PROSITE" id="PS51257">
    <property type="entry name" value="PROKAR_LIPOPROTEIN"/>
    <property type="match status" value="1"/>
</dbReference>
<evidence type="ECO:0000259" key="5">
    <source>
        <dbReference type="Pfam" id="PF00703"/>
    </source>
</evidence>
<name>A0ABX7X032_9GAMM</name>
<dbReference type="PANTHER" id="PTHR42732:SF1">
    <property type="entry name" value="BETA-MANNOSIDASE"/>
    <property type="match status" value="1"/>
</dbReference>
<evidence type="ECO:0000313" key="9">
    <source>
        <dbReference type="Proteomes" id="UP000672039"/>
    </source>
</evidence>
<accession>A0ABX7X032</accession>
<dbReference type="InterPro" id="IPR008979">
    <property type="entry name" value="Galactose-bd-like_sf"/>
</dbReference>